<comment type="caution">
    <text evidence="7">The sequence shown here is derived from an EMBL/GenBank/DDBJ whole genome shotgun (WGS) entry which is preliminary data.</text>
</comment>
<dbReference type="AlphaFoldDB" id="A0A9D7SW21"/>
<dbReference type="Gene3D" id="3.30.70.1730">
    <property type="match status" value="1"/>
</dbReference>
<keyword evidence="3 7" id="KW-0689">Ribosomal protein</keyword>
<dbReference type="NCBIfam" id="NF000955">
    <property type="entry name" value="PRK00099.1-1"/>
    <property type="match status" value="1"/>
</dbReference>
<dbReference type="EMBL" id="JADKGY010000029">
    <property type="protein sequence ID" value="MBK9984273.1"/>
    <property type="molecule type" value="Genomic_DNA"/>
</dbReference>
<gene>
    <name evidence="7" type="ORF">IPP15_18195</name>
</gene>
<dbReference type="GO" id="GO:0005840">
    <property type="term" value="C:ribosome"/>
    <property type="evidence" value="ECO:0007669"/>
    <property type="project" value="UniProtKB-KW"/>
</dbReference>
<dbReference type="Pfam" id="PF00466">
    <property type="entry name" value="Ribosomal_L10"/>
    <property type="match status" value="1"/>
</dbReference>
<keyword evidence="4" id="KW-0687">Ribonucleoprotein</keyword>
<evidence type="ECO:0000256" key="2">
    <source>
        <dbReference type="ARBA" id="ARBA00008889"/>
    </source>
</evidence>
<evidence type="ECO:0000256" key="5">
    <source>
        <dbReference type="ARBA" id="ARBA00035202"/>
    </source>
</evidence>
<evidence type="ECO:0000256" key="6">
    <source>
        <dbReference type="ARBA" id="ARBA00035502"/>
    </source>
</evidence>
<reference evidence="7 8" key="1">
    <citation type="submission" date="2020-10" db="EMBL/GenBank/DDBJ databases">
        <title>Connecting structure to function with the recovery of over 1000 high-quality activated sludge metagenome-assembled genomes encoding full-length rRNA genes using long-read sequencing.</title>
        <authorList>
            <person name="Singleton C.M."/>
            <person name="Petriglieri F."/>
            <person name="Kristensen J.M."/>
            <person name="Kirkegaard R.H."/>
            <person name="Michaelsen T.Y."/>
            <person name="Andersen M.H."/>
            <person name="Karst S.M."/>
            <person name="Dueholm M.S."/>
            <person name="Nielsen P.H."/>
            <person name="Albertsen M."/>
        </authorList>
    </citation>
    <scope>NUCLEOTIDE SEQUENCE [LARGE SCALE GENOMIC DNA]</scope>
    <source>
        <strain evidence="7">Ribe_18-Q3-R11-54_MAXAC.273</strain>
    </source>
</reference>
<organism evidence="7 8">
    <name type="scientific">Candidatus Opimibacter skivensis</name>
    <dbReference type="NCBI Taxonomy" id="2982028"/>
    <lineage>
        <taxon>Bacteria</taxon>
        <taxon>Pseudomonadati</taxon>
        <taxon>Bacteroidota</taxon>
        <taxon>Saprospiria</taxon>
        <taxon>Saprospirales</taxon>
        <taxon>Saprospiraceae</taxon>
        <taxon>Candidatus Opimibacter</taxon>
    </lineage>
</organism>
<comment type="function">
    <text evidence="1">Forms part of the ribosomal stalk, playing a central role in the interaction of the ribosome with GTP-bound translation factors.</text>
</comment>
<dbReference type="SUPFAM" id="SSF160369">
    <property type="entry name" value="Ribosomal protein L10-like"/>
    <property type="match status" value="1"/>
</dbReference>
<name>A0A9D7SW21_9BACT</name>
<evidence type="ECO:0000313" key="8">
    <source>
        <dbReference type="Proteomes" id="UP000808337"/>
    </source>
</evidence>
<dbReference type="InterPro" id="IPR043141">
    <property type="entry name" value="Ribosomal_uL10-like_sf"/>
</dbReference>
<dbReference type="PANTHER" id="PTHR11560">
    <property type="entry name" value="39S RIBOSOMAL PROTEIN L10, MITOCHONDRIAL"/>
    <property type="match status" value="1"/>
</dbReference>
<evidence type="ECO:0000256" key="4">
    <source>
        <dbReference type="ARBA" id="ARBA00023274"/>
    </source>
</evidence>
<dbReference type="Proteomes" id="UP000808337">
    <property type="component" value="Unassembled WGS sequence"/>
</dbReference>
<dbReference type="InterPro" id="IPR047865">
    <property type="entry name" value="Ribosomal_uL10_bac_type"/>
</dbReference>
<dbReference type="CDD" id="cd05797">
    <property type="entry name" value="Ribosomal_L10"/>
    <property type="match status" value="1"/>
</dbReference>
<accession>A0A9D7SW21</accession>
<dbReference type="GO" id="GO:1990904">
    <property type="term" value="C:ribonucleoprotein complex"/>
    <property type="evidence" value="ECO:0007669"/>
    <property type="project" value="UniProtKB-KW"/>
</dbReference>
<evidence type="ECO:0000256" key="3">
    <source>
        <dbReference type="ARBA" id="ARBA00022980"/>
    </source>
</evidence>
<comment type="similarity">
    <text evidence="2">Belongs to the universal ribosomal protein uL10 family.</text>
</comment>
<proteinExistence type="inferred from homology"/>
<dbReference type="InterPro" id="IPR001790">
    <property type="entry name" value="Ribosomal_uL10"/>
</dbReference>
<evidence type="ECO:0000256" key="1">
    <source>
        <dbReference type="ARBA" id="ARBA00002633"/>
    </source>
</evidence>
<protein>
    <recommendedName>
        <fullName evidence="5">Large ribosomal subunit protein uL10</fullName>
    </recommendedName>
    <alternativeName>
        <fullName evidence="6">50S ribosomal protein L10</fullName>
    </alternativeName>
</protein>
<evidence type="ECO:0000313" key="7">
    <source>
        <dbReference type="EMBL" id="MBK9984273.1"/>
    </source>
</evidence>
<sequence>MKKQDKDVAIGVLREKFDNSTYIYFTDASAMTVEQVNKLRRMCFQKGIEMTVVKNKLARKAMESLGDERGFAPVYKALAGPTAIMLTDSANAPAKLIKEFRGKDGKRPILKAAYIDSDVIFGDENLDMLIALKSKNELIGDILMLLQSPAKNVISALKSSGSTIAGLVKTLQERQAQ</sequence>